<evidence type="ECO:0000256" key="1">
    <source>
        <dbReference type="ARBA" id="ARBA00022723"/>
    </source>
</evidence>
<evidence type="ECO:0000313" key="6">
    <source>
        <dbReference type="EMBL" id="RID85287.1"/>
    </source>
</evidence>
<dbReference type="EMBL" id="QWVS01000019">
    <property type="protein sequence ID" value="RID85287.1"/>
    <property type="molecule type" value="Genomic_DNA"/>
</dbReference>
<dbReference type="Pfam" id="PF01258">
    <property type="entry name" value="zf-dskA_traR"/>
    <property type="match status" value="1"/>
</dbReference>
<protein>
    <submittedName>
        <fullName evidence="6">YteA family sporulation protein</fullName>
    </submittedName>
</protein>
<evidence type="ECO:0000259" key="5">
    <source>
        <dbReference type="Pfam" id="PF01258"/>
    </source>
</evidence>
<sequence length="255" mass="29417">MISSQQLAEFRSQLLKEKKELETEFHVNDSFGFDWQHPHESVGELSSYDNHPADEGTELYEREKDLALKEHATHRLDNINRALTAMDNGTYGTCEVCGEDIPYERLEALPNTTFCKEHSPDQIISHDRPVEEGVLMPPFGKFDMDNQDENVAYDAEDTWQDVAQYGTSESPSDFAFTEEKDSYNDMYNESHDPTGYVESYENFIGNDIYGKSITVYPNSQHELYENELDEEGLMTSFGDLPAYEHDPYVEDEDKR</sequence>
<dbReference type="PANTHER" id="PTHR33823">
    <property type="entry name" value="RNA POLYMERASE-BINDING TRANSCRIPTION FACTOR DKSA-RELATED"/>
    <property type="match status" value="1"/>
</dbReference>
<dbReference type="InterPro" id="IPR014240">
    <property type="entry name" value="YteA"/>
</dbReference>
<gene>
    <name evidence="6" type="ORF">D1953_11875</name>
</gene>
<evidence type="ECO:0000256" key="3">
    <source>
        <dbReference type="ARBA" id="ARBA00022833"/>
    </source>
</evidence>
<organism evidence="6 7">
    <name type="scientific">Peribacillus asahii</name>
    <dbReference type="NCBI Taxonomy" id="228899"/>
    <lineage>
        <taxon>Bacteria</taxon>
        <taxon>Bacillati</taxon>
        <taxon>Bacillota</taxon>
        <taxon>Bacilli</taxon>
        <taxon>Bacillales</taxon>
        <taxon>Bacillaceae</taxon>
        <taxon>Peribacillus</taxon>
    </lineage>
</organism>
<dbReference type="InterPro" id="IPR000962">
    <property type="entry name" value="Znf_DskA_TraR"/>
</dbReference>
<dbReference type="InterPro" id="IPR037187">
    <property type="entry name" value="DnaK_N"/>
</dbReference>
<proteinExistence type="predicted"/>
<dbReference type="Proteomes" id="UP000266016">
    <property type="component" value="Unassembled WGS sequence"/>
</dbReference>
<accession>A0A398B643</accession>
<dbReference type="SUPFAM" id="SSF57716">
    <property type="entry name" value="Glucocorticoid receptor-like (DNA-binding domain)"/>
    <property type="match status" value="1"/>
</dbReference>
<comment type="caution">
    <text evidence="6">The sequence shown here is derived from an EMBL/GenBank/DDBJ whole genome shotgun (WGS) entry which is preliminary data.</text>
</comment>
<dbReference type="RefSeq" id="WP_119117409.1">
    <property type="nucleotide sequence ID" value="NZ_JBIWHA010000001.1"/>
</dbReference>
<dbReference type="AlphaFoldDB" id="A0A398B643"/>
<evidence type="ECO:0000256" key="2">
    <source>
        <dbReference type="ARBA" id="ARBA00022771"/>
    </source>
</evidence>
<dbReference type="PROSITE" id="PS51128">
    <property type="entry name" value="ZF_DKSA_2"/>
    <property type="match status" value="1"/>
</dbReference>
<dbReference type="SUPFAM" id="SSF109635">
    <property type="entry name" value="DnaK suppressor protein DksA, alpha-hairpin domain"/>
    <property type="match status" value="1"/>
</dbReference>
<dbReference type="PANTHER" id="PTHR33823:SF4">
    <property type="entry name" value="GENERAL STRESS PROTEIN 16O"/>
    <property type="match status" value="1"/>
</dbReference>
<dbReference type="NCBIfam" id="TIGR02890">
    <property type="entry name" value="bacill_yteA"/>
    <property type="match status" value="1"/>
</dbReference>
<evidence type="ECO:0000313" key="7">
    <source>
        <dbReference type="Proteomes" id="UP000266016"/>
    </source>
</evidence>
<keyword evidence="3" id="KW-0862">Zinc</keyword>
<keyword evidence="2" id="KW-0863">Zinc-finger</keyword>
<evidence type="ECO:0000256" key="4">
    <source>
        <dbReference type="PROSITE-ProRule" id="PRU00510"/>
    </source>
</evidence>
<keyword evidence="1" id="KW-0479">Metal-binding</keyword>
<feature type="domain" description="Zinc finger DksA/TraR C4-type" evidence="5">
    <location>
        <begin position="89"/>
        <end position="117"/>
    </location>
</feature>
<dbReference type="GO" id="GO:0008270">
    <property type="term" value="F:zinc ion binding"/>
    <property type="evidence" value="ECO:0007669"/>
    <property type="project" value="UniProtKB-KW"/>
</dbReference>
<reference evidence="6 7" key="1">
    <citation type="submission" date="2018-08" db="EMBL/GenBank/DDBJ databases">
        <title>Bacillus jemisoniae sp. nov., Bacillus chryseoplanitiae sp. nov., Bacillus resnikiae sp. nov., and Bacillus frankliniae sp. nov., isolated from Viking spacecraft and associated surfaces.</title>
        <authorList>
            <person name="Seuylemezian A."/>
            <person name="Vaishampayan P."/>
        </authorList>
    </citation>
    <scope>NUCLEOTIDE SEQUENCE [LARGE SCALE GENOMIC DNA]</scope>
    <source>
        <strain evidence="6 7">MA001</strain>
    </source>
</reference>
<keyword evidence="7" id="KW-1185">Reference proteome</keyword>
<feature type="zinc finger region" description="dksA C4-type" evidence="4">
    <location>
        <begin position="94"/>
        <end position="118"/>
    </location>
</feature>
<dbReference type="Gene3D" id="1.20.120.910">
    <property type="entry name" value="DksA, coiled-coil domain"/>
    <property type="match status" value="1"/>
</dbReference>
<name>A0A398B643_9BACI</name>